<dbReference type="AlphaFoldDB" id="A0A1G8IG00"/>
<dbReference type="Proteomes" id="UP000182130">
    <property type="component" value="Unassembled WGS sequence"/>
</dbReference>
<dbReference type="InterPro" id="IPR046281">
    <property type="entry name" value="DUF6318"/>
</dbReference>
<organism evidence="2 3">
    <name type="scientific">Arthrobacter cupressi</name>
    <dbReference type="NCBI Taxonomy" id="1045773"/>
    <lineage>
        <taxon>Bacteria</taxon>
        <taxon>Bacillati</taxon>
        <taxon>Actinomycetota</taxon>
        <taxon>Actinomycetes</taxon>
        <taxon>Micrococcales</taxon>
        <taxon>Micrococcaceae</taxon>
        <taxon>Arthrobacter</taxon>
    </lineage>
</organism>
<keyword evidence="3" id="KW-1185">Reference proteome</keyword>
<gene>
    <name evidence="2" type="ORF">SAMN05216555_101231</name>
</gene>
<feature type="domain" description="DUF6318" evidence="1">
    <location>
        <begin position="1"/>
        <end position="137"/>
    </location>
</feature>
<name>A0A1G8IG00_9MICC</name>
<dbReference type="EMBL" id="FNEI01000001">
    <property type="protein sequence ID" value="SDI17727.1"/>
    <property type="molecule type" value="Genomic_DNA"/>
</dbReference>
<protein>
    <recommendedName>
        <fullName evidence="1">DUF6318 domain-containing protein</fullName>
    </recommendedName>
</protein>
<sequence length="145" mass="15989">MPELPEAATKETKEGLRAFADYWLSLMNYGFITGDYGPVNKLTVPGCKTCKNVQEGIPETYKKNGWFVGGELKIEKYSDKFQADINGTYSPLMTVSQGAMREYDSTGKQVSQNEGHAAGDDVFVMYSRFKNGSWIVADFGVPSGS</sequence>
<evidence type="ECO:0000313" key="3">
    <source>
        <dbReference type="Proteomes" id="UP000182130"/>
    </source>
</evidence>
<dbReference type="Pfam" id="PF19843">
    <property type="entry name" value="DUF6318"/>
    <property type="match status" value="1"/>
</dbReference>
<evidence type="ECO:0000259" key="1">
    <source>
        <dbReference type="Pfam" id="PF19843"/>
    </source>
</evidence>
<dbReference type="STRING" id="1045773.SAMN05216555_101231"/>
<reference evidence="3" key="1">
    <citation type="submission" date="2016-10" db="EMBL/GenBank/DDBJ databases">
        <authorList>
            <person name="Varghese N."/>
            <person name="Submissions S."/>
        </authorList>
    </citation>
    <scope>NUCLEOTIDE SEQUENCE [LARGE SCALE GENOMIC DNA]</scope>
    <source>
        <strain evidence="3">CGMCC 1.10783</strain>
    </source>
</reference>
<proteinExistence type="predicted"/>
<accession>A0A1G8IG00</accession>
<evidence type="ECO:0000313" key="2">
    <source>
        <dbReference type="EMBL" id="SDI17727.1"/>
    </source>
</evidence>